<dbReference type="Proteomes" id="UP000683583">
    <property type="component" value="Chromosome"/>
</dbReference>
<accession>A0ABX8KLH3</accession>
<dbReference type="PANTHER" id="PTHR37530">
    <property type="entry name" value="OUTER MEMBRANE PROTEIN SLP"/>
    <property type="match status" value="1"/>
</dbReference>
<organism evidence="1 2">
    <name type="scientific">Enterobacter cancerogenus</name>
    <dbReference type="NCBI Taxonomy" id="69218"/>
    <lineage>
        <taxon>Bacteria</taxon>
        <taxon>Pseudomonadati</taxon>
        <taxon>Pseudomonadota</taxon>
        <taxon>Gammaproteobacteria</taxon>
        <taxon>Enterobacterales</taxon>
        <taxon>Enterobacteriaceae</taxon>
        <taxon>Enterobacter</taxon>
        <taxon>Enterobacter cloacae complex</taxon>
    </lineage>
</organism>
<dbReference type="EMBL" id="CP077290">
    <property type="protein sequence ID" value="QXA49851.1"/>
    <property type="molecule type" value="Genomic_DNA"/>
</dbReference>
<dbReference type="PANTHER" id="PTHR37530:SF1">
    <property type="entry name" value="OUTER MEMBRANE PROTEIN SLP"/>
    <property type="match status" value="1"/>
</dbReference>
<name>A0ABX8KLH3_9ENTR</name>
<protein>
    <submittedName>
        <fullName evidence="1">Slp family lipoprotein</fullName>
    </submittedName>
</protein>
<dbReference type="Pfam" id="PF03843">
    <property type="entry name" value="Slp"/>
    <property type="match status" value="1"/>
</dbReference>
<dbReference type="InterPro" id="IPR004658">
    <property type="entry name" value="OMP_Slp"/>
</dbReference>
<keyword evidence="1" id="KW-0449">Lipoprotein</keyword>
<dbReference type="NCBIfam" id="TIGR00752">
    <property type="entry name" value="slp"/>
    <property type="match status" value="1"/>
</dbReference>
<dbReference type="PIRSF" id="PIRSF004982">
    <property type="entry name" value="SlP"/>
    <property type="match status" value="1"/>
</dbReference>
<evidence type="ECO:0000313" key="2">
    <source>
        <dbReference type="Proteomes" id="UP000683583"/>
    </source>
</evidence>
<keyword evidence="2" id="KW-1185">Reference proteome</keyword>
<sequence>MTMKSVKKTIISFTLFSTLLLSGCSMIPDSLKGGEVAVSPATYEQLSLMPDMYKGQEVRLGGKVLNVINLPNRTIIELGVLPLNSYAQPKIQQSFQGRVLIYSDKFLDPDNFRNRYITVLGKMDGTENRLIGKRPYRFLNVGLISYQTWQLENTFMPNDGWVYAWSPEWGIAPPPGYFYSAPETVNENSYLEP</sequence>
<proteinExistence type="predicted"/>
<dbReference type="PROSITE" id="PS51257">
    <property type="entry name" value="PROKAR_LIPOPROTEIN"/>
    <property type="match status" value="1"/>
</dbReference>
<reference evidence="1 2" key="1">
    <citation type="submission" date="2021-06" db="EMBL/GenBank/DDBJ databases">
        <title>FDA dAtabase for Regulatory Grade micrObial Sequences (FDA-ARGOS): Supporting development and validation of Infectious Disease Dx tests.</title>
        <authorList>
            <person name="Sproer C."/>
            <person name="Gronow S."/>
            <person name="Severitt S."/>
            <person name="Schroder I."/>
            <person name="Tallon L."/>
            <person name="Sadzewicz L."/>
            <person name="Zhao X."/>
            <person name="Boylan J."/>
            <person name="Ott S."/>
            <person name="Bowen H."/>
            <person name="Vavikolanu K."/>
            <person name="Mehta A."/>
            <person name="Aluvathingal J."/>
            <person name="Nadendla S."/>
            <person name="Lowell S."/>
            <person name="Myers T."/>
            <person name="Yan Y."/>
        </authorList>
    </citation>
    <scope>NUCLEOTIDE SEQUENCE [LARGE SCALE GENOMIC DNA]</scope>
    <source>
        <strain evidence="1 2">FDAARGOS 1428</strain>
    </source>
</reference>
<gene>
    <name evidence="1" type="ORF">I6L58_02040</name>
</gene>
<evidence type="ECO:0000313" key="1">
    <source>
        <dbReference type="EMBL" id="QXA49851.1"/>
    </source>
</evidence>